<dbReference type="InterPro" id="IPR035896">
    <property type="entry name" value="AN1-like_Znf"/>
</dbReference>
<evidence type="ECO:0000313" key="7">
    <source>
        <dbReference type="Proteomes" id="UP000250088"/>
    </source>
</evidence>
<organism evidence="6 7">
    <name type="scientific">Natrarchaeobaculum aegyptiacum</name>
    <dbReference type="NCBI Taxonomy" id="745377"/>
    <lineage>
        <taxon>Archaea</taxon>
        <taxon>Methanobacteriati</taxon>
        <taxon>Methanobacteriota</taxon>
        <taxon>Stenosarchaea group</taxon>
        <taxon>Halobacteria</taxon>
        <taxon>Halobacteriales</taxon>
        <taxon>Natrialbaceae</taxon>
        <taxon>Natrarchaeobaculum</taxon>
    </lineage>
</organism>
<evidence type="ECO:0000259" key="5">
    <source>
        <dbReference type="SMART" id="SM00154"/>
    </source>
</evidence>
<dbReference type="GO" id="GO:0008270">
    <property type="term" value="F:zinc ion binding"/>
    <property type="evidence" value="ECO:0007669"/>
    <property type="project" value="UniProtKB-KW"/>
</dbReference>
<sequence>MPKCDACGEGTNMPYTCNYCGQEHCKKHQLPENHNCPNIAEANTLGPELRREYQTVPSTSKSKLEDKRVWITVAVVLVGLLTVLLLL</sequence>
<feature type="domain" description="AN1-type" evidence="5">
    <location>
        <begin position="4"/>
        <end position="41"/>
    </location>
</feature>
<keyword evidence="1" id="KW-0479">Metal-binding</keyword>
<dbReference type="KEGG" id="naj:B1756_09485"/>
<keyword evidence="7" id="KW-1185">Reference proteome</keyword>
<dbReference type="RefSeq" id="WP_086888316.1">
    <property type="nucleotide sequence ID" value="NZ_CP019893.1"/>
</dbReference>
<dbReference type="AlphaFoldDB" id="A0A2Z2HWG2"/>
<evidence type="ECO:0000256" key="1">
    <source>
        <dbReference type="ARBA" id="ARBA00022723"/>
    </source>
</evidence>
<evidence type="ECO:0000313" key="6">
    <source>
        <dbReference type="EMBL" id="ARS89937.1"/>
    </source>
</evidence>
<protein>
    <recommendedName>
        <fullName evidence="5">AN1-type domain-containing protein</fullName>
    </recommendedName>
</protein>
<gene>
    <name evidence="6" type="ORF">B1756_09485</name>
</gene>
<feature type="transmembrane region" description="Helical" evidence="4">
    <location>
        <begin position="69"/>
        <end position="86"/>
    </location>
</feature>
<evidence type="ECO:0000256" key="3">
    <source>
        <dbReference type="ARBA" id="ARBA00022833"/>
    </source>
</evidence>
<reference evidence="7" key="1">
    <citation type="submission" date="2017-02" db="EMBL/GenBank/DDBJ databases">
        <title>Natronthermophilus aegyptiacus gen. nov.,sp. nov., an aerobic, extremely halophilic alkalithermophilic archaeon isolated from the athalassohaline Wadi An Natrun, Egypt.</title>
        <authorList>
            <person name="Zhao B."/>
        </authorList>
    </citation>
    <scope>NUCLEOTIDE SEQUENCE [LARGE SCALE GENOMIC DNA]</scope>
    <source>
        <strain evidence="7">JW/NM-HA 15</strain>
    </source>
</reference>
<keyword evidence="2" id="KW-0863">Zinc-finger</keyword>
<keyword evidence="4" id="KW-0812">Transmembrane</keyword>
<dbReference type="InterPro" id="IPR000058">
    <property type="entry name" value="Znf_AN1"/>
</dbReference>
<dbReference type="Gene3D" id="4.10.1110.10">
    <property type="entry name" value="AN1-like Zinc finger"/>
    <property type="match status" value="1"/>
</dbReference>
<dbReference type="Pfam" id="PF01428">
    <property type="entry name" value="zf-AN1"/>
    <property type="match status" value="1"/>
</dbReference>
<dbReference type="SUPFAM" id="SSF118310">
    <property type="entry name" value="AN1-like Zinc finger"/>
    <property type="match status" value="1"/>
</dbReference>
<proteinExistence type="predicted"/>
<name>A0A2Z2HWG2_9EURY</name>
<dbReference type="Proteomes" id="UP000250088">
    <property type="component" value="Chromosome"/>
</dbReference>
<accession>A0A2Z2HWG2</accession>
<dbReference type="SMART" id="SM00154">
    <property type="entry name" value="ZnF_AN1"/>
    <property type="match status" value="1"/>
</dbReference>
<evidence type="ECO:0000256" key="2">
    <source>
        <dbReference type="ARBA" id="ARBA00022771"/>
    </source>
</evidence>
<dbReference type="GeneID" id="32894311"/>
<dbReference type="OrthoDB" id="26567at2157"/>
<dbReference type="EMBL" id="CP019893">
    <property type="protein sequence ID" value="ARS89937.1"/>
    <property type="molecule type" value="Genomic_DNA"/>
</dbReference>
<keyword evidence="4" id="KW-1133">Transmembrane helix</keyword>
<keyword evidence="4" id="KW-0472">Membrane</keyword>
<keyword evidence="3" id="KW-0862">Zinc</keyword>
<evidence type="ECO:0000256" key="4">
    <source>
        <dbReference type="SAM" id="Phobius"/>
    </source>
</evidence>